<evidence type="ECO:0000313" key="3">
    <source>
        <dbReference type="EMBL" id="KAK7529696.1"/>
    </source>
</evidence>
<gene>
    <name evidence="3" type="ORF">IWX46DRAFT_415890</name>
</gene>
<dbReference type="Gene3D" id="1.10.287.1490">
    <property type="match status" value="1"/>
</dbReference>
<dbReference type="Proteomes" id="UP001365128">
    <property type="component" value="Unassembled WGS sequence"/>
</dbReference>
<sequence>MSARDPLGQHAMSLDVIRGLHARYAQLKTEYHNQVTAALELQQQLEQYREGQQRRERPDLTALQAALQRHADDHWQALQQSVVEPLLALQQRIEAEQAKEAGALERRVGERLDSAAAELQRHADGHWQTLQQRIKAEQANEAGALERRVGERLDAAAAELQIKHADLLKLLSSFSSDLALSRLAELEQKMHTIERSLAAVPAQVEESAKDMGVKLGQVEESLNSMGHEAERQSRILVKLTKDMGEQAEVLGNTWLQEFQNRINACEAQNKACQTQIGACELQCGELRSKIGAFEAQSKVYGSKFDAWETQNAEFQSQFDALKLREPRPCETSSSPAASEQSKAPSAAVKKAISDEANKLRTRLEKTVASNKDELQCKINQVEKSQKKLSDDVARETAERVQKLIRGSDERILNKAKAQVEEKLKKTFDERLTKIDEAYQKKIDAYEARLAALESGLLSGGHGGNMSSPSSPVEQHPHQRQGQTSRRTRRIQDLLANHAGGSASNNEQSLDERVDTLTSDVSRLYDVVGGLNEDMHEVYDTLM</sequence>
<keyword evidence="4" id="KW-1185">Reference proteome</keyword>
<proteinExistence type="predicted"/>
<accession>A0ABR1L5J1</accession>
<name>A0ABR1L5J1_9PEZI</name>
<comment type="caution">
    <text evidence="3">The sequence shown here is derived from an EMBL/GenBank/DDBJ whole genome shotgun (WGS) entry which is preliminary data.</text>
</comment>
<evidence type="ECO:0000256" key="1">
    <source>
        <dbReference type="SAM" id="Coils"/>
    </source>
</evidence>
<organism evidence="3 4">
    <name type="scientific">Phyllosticta citricarpa</name>
    <dbReference type="NCBI Taxonomy" id="55181"/>
    <lineage>
        <taxon>Eukaryota</taxon>
        <taxon>Fungi</taxon>
        <taxon>Dikarya</taxon>
        <taxon>Ascomycota</taxon>
        <taxon>Pezizomycotina</taxon>
        <taxon>Dothideomycetes</taxon>
        <taxon>Dothideomycetes incertae sedis</taxon>
        <taxon>Botryosphaeriales</taxon>
        <taxon>Phyllostictaceae</taxon>
        <taxon>Phyllosticta</taxon>
    </lineage>
</organism>
<reference evidence="3 4" key="1">
    <citation type="submission" date="2024-04" db="EMBL/GenBank/DDBJ databases">
        <title>Phyllosticta paracitricarpa is synonymous to the EU quarantine fungus P. citricarpa based on phylogenomic analyses.</title>
        <authorList>
            <consortium name="Lawrence Berkeley National Laboratory"/>
            <person name="Van Ingen-Buijs V.A."/>
            <person name="Van Westerhoven A.C."/>
            <person name="Haridas S."/>
            <person name="Skiadas P."/>
            <person name="Martin F."/>
            <person name="Groenewald J.Z."/>
            <person name="Crous P.W."/>
            <person name="Seidl M.F."/>
        </authorList>
    </citation>
    <scope>NUCLEOTIDE SEQUENCE [LARGE SCALE GENOMIC DNA]</scope>
    <source>
        <strain evidence="3 4">CBS 122670</strain>
    </source>
</reference>
<feature type="compositionally biased region" description="Polar residues" evidence="2">
    <location>
        <begin position="330"/>
        <end position="343"/>
    </location>
</feature>
<feature type="region of interest" description="Disordered" evidence="2">
    <location>
        <begin position="325"/>
        <end position="350"/>
    </location>
</feature>
<keyword evidence="1" id="KW-0175">Coiled coil</keyword>
<evidence type="ECO:0000313" key="4">
    <source>
        <dbReference type="Proteomes" id="UP001365128"/>
    </source>
</evidence>
<protein>
    <submittedName>
        <fullName evidence="3">Uncharacterized protein</fullName>
    </submittedName>
</protein>
<feature type="region of interest" description="Disordered" evidence="2">
    <location>
        <begin position="458"/>
        <end position="486"/>
    </location>
</feature>
<dbReference type="EMBL" id="JBBPDW010000069">
    <property type="protein sequence ID" value="KAK7529696.1"/>
    <property type="molecule type" value="Genomic_DNA"/>
</dbReference>
<evidence type="ECO:0000256" key="2">
    <source>
        <dbReference type="SAM" id="MobiDB-lite"/>
    </source>
</evidence>
<feature type="coiled-coil region" evidence="1">
    <location>
        <begin position="371"/>
        <end position="398"/>
    </location>
</feature>